<dbReference type="OrthoDB" id="5175769at2"/>
<dbReference type="EMBL" id="PGLQ01000001">
    <property type="protein sequence ID" value="PJM80159.1"/>
    <property type="molecule type" value="Genomic_DNA"/>
</dbReference>
<accession>A0A2M9HTM6</accession>
<protein>
    <submittedName>
        <fullName evidence="1">Uncharacterized protein</fullName>
    </submittedName>
</protein>
<evidence type="ECO:0000313" key="1">
    <source>
        <dbReference type="EMBL" id="PJM80159.1"/>
    </source>
</evidence>
<keyword evidence="2" id="KW-1185">Reference proteome</keyword>
<evidence type="ECO:0000313" key="2">
    <source>
        <dbReference type="Proteomes" id="UP000228755"/>
    </source>
</evidence>
<sequence length="108" mass="12115">MQVGLIDDQSGTEVTIRIPDLLGALILKSAAYSADHAGYGDRHLYDAAMLASLIPDPDAELMRLHSNTDRRRIKLLHDKLTEDSPYWDNLDESHRQDGLDAIETLATW</sequence>
<dbReference type="Proteomes" id="UP000228755">
    <property type="component" value="Unassembled WGS sequence"/>
</dbReference>
<organism evidence="1 2">
    <name type="scientific">Bifidobacterium scaligerum</name>
    <dbReference type="NCBI Taxonomy" id="2052656"/>
    <lineage>
        <taxon>Bacteria</taxon>
        <taxon>Bacillati</taxon>
        <taxon>Actinomycetota</taxon>
        <taxon>Actinomycetes</taxon>
        <taxon>Bifidobacteriales</taxon>
        <taxon>Bifidobacteriaceae</taxon>
        <taxon>Bifidobacterium</taxon>
    </lineage>
</organism>
<reference evidence="1 2" key="1">
    <citation type="submission" date="2017-11" db="EMBL/GenBank/DDBJ databases">
        <title>Draft genome sequences of strains TRE 1, TRE D, TRE H and TRI 7, isolated from tamarins, belonging to four potential novel Bifidobacterium species.</title>
        <authorList>
            <person name="Mattarelli P."/>
            <person name="Modesto M."/>
            <person name="Bonetti A."/>
            <person name="Puglisi E."/>
            <person name="Morelli L."/>
        </authorList>
    </citation>
    <scope>NUCLEOTIDE SEQUENCE [LARGE SCALE GENOMIC DNA]</scope>
    <source>
        <strain evidence="2">TRED</strain>
    </source>
</reference>
<comment type="caution">
    <text evidence="1">The sequence shown here is derived from an EMBL/GenBank/DDBJ whole genome shotgun (WGS) entry which is preliminary data.</text>
</comment>
<proteinExistence type="predicted"/>
<gene>
    <name evidence="1" type="ORF">CUU80_00850</name>
</gene>
<dbReference type="AlphaFoldDB" id="A0A2M9HTM6"/>
<name>A0A2M9HTM6_9BIFI</name>